<evidence type="ECO:0000313" key="3">
    <source>
        <dbReference type="Proteomes" id="UP000012960"/>
    </source>
</evidence>
<dbReference type="PANTHER" id="PTHR33356:SF5">
    <property type="entry name" value="TIP41-LIKE PROTEIN"/>
    <property type="match status" value="1"/>
</dbReference>
<name>A0A804KW04_MUSAM</name>
<dbReference type="Proteomes" id="UP000012960">
    <property type="component" value="Unplaced"/>
</dbReference>
<dbReference type="AlphaFoldDB" id="A0A804KW04"/>
<dbReference type="Gramene" id="Ma10_t14070.3">
    <property type="protein sequence ID" value="Ma10_p14070.3"/>
    <property type="gene ID" value="Ma10_g14070"/>
</dbReference>
<accession>A0A804KW04</accession>
<reference evidence="2" key="1">
    <citation type="submission" date="2021-05" db="UniProtKB">
        <authorList>
            <consortium name="EnsemblPlants"/>
        </authorList>
    </citation>
    <scope>IDENTIFICATION</scope>
    <source>
        <strain evidence="2">subsp. malaccensis</strain>
    </source>
</reference>
<feature type="region of interest" description="Disordered" evidence="1">
    <location>
        <begin position="159"/>
        <end position="233"/>
    </location>
</feature>
<keyword evidence="3" id="KW-1185">Reference proteome</keyword>
<proteinExistence type="predicted"/>
<evidence type="ECO:0000256" key="1">
    <source>
        <dbReference type="SAM" id="MobiDB-lite"/>
    </source>
</evidence>
<dbReference type="PANTHER" id="PTHR33356">
    <property type="entry name" value="TIP41-LIKE PROTEIN"/>
    <property type="match status" value="1"/>
</dbReference>
<evidence type="ECO:0000313" key="2">
    <source>
        <dbReference type="EnsemblPlants" id="Ma10_p14070.3"/>
    </source>
</evidence>
<sequence length="336" mass="37612">MAKEQREEEVCLPSDFLCDDHFLEEKRRRDDRFLEEFAMNLDWPAEDECLCMTGLAWQTPGSFLGDTKYCDGRYGFTAGSHGTALRGRFISEKKGSLDAPSLVALPPALSFSNHCETAKSGHCTSPVPIHLQRFQATQLKQQQQLMRQRLFAAWARQSEAKGGVHSHNRGRPTGLSSSARRPLQMQQQQQQPGSGMRAVFLSSPSARRESAGTGVFLPRVGGDTSEPPKKPAAYSTVLVPERVVQALNLNLEEMGGKPYLVLDHGKLLSVHSTLTRKRLHQLTKSYSPPKRTSCASTDALISRRDAVLSHQKRNHRLPHPTPPAIREIRLPHDWTY</sequence>
<organism evidence="2 3">
    <name type="scientific">Musa acuminata subsp. malaccensis</name>
    <name type="common">Wild banana</name>
    <name type="synonym">Musa malaccensis</name>
    <dbReference type="NCBI Taxonomy" id="214687"/>
    <lineage>
        <taxon>Eukaryota</taxon>
        <taxon>Viridiplantae</taxon>
        <taxon>Streptophyta</taxon>
        <taxon>Embryophyta</taxon>
        <taxon>Tracheophyta</taxon>
        <taxon>Spermatophyta</taxon>
        <taxon>Magnoliopsida</taxon>
        <taxon>Liliopsida</taxon>
        <taxon>Zingiberales</taxon>
        <taxon>Musaceae</taxon>
        <taxon>Musa</taxon>
    </lineage>
</organism>
<protein>
    <submittedName>
        <fullName evidence="2">Uncharacterized protein</fullName>
    </submittedName>
</protein>
<dbReference type="EnsemblPlants" id="Ma10_t14070.3">
    <property type="protein sequence ID" value="Ma10_p14070.3"/>
    <property type="gene ID" value="Ma10_g14070"/>
</dbReference>